<evidence type="ECO:0000256" key="4">
    <source>
        <dbReference type="ARBA" id="ARBA00023136"/>
    </source>
</evidence>
<gene>
    <name evidence="7" type="ORF">GCM10010361_04710</name>
</gene>
<keyword evidence="4 5" id="KW-0472">Membrane</keyword>
<keyword evidence="2 5" id="KW-0812">Transmembrane</keyword>
<sequence>MSIPPPTLVQPAPATQSAPRRRLWWHRLVLGLWYRPVEVLDEARDRGACSAAVLLTLLSGALGLLASGAFRSQWRTGPREVAWQLAGITEAGVLVASLGLGLVTHAMARTLGGNGRLRPTASLFVVVFWVTDLPRLLLAFVLPEQHPVAQAVALTTWGFGCALAVLLIRGQHHLPTLRAVGAVAVQMLASLALLKLGSVG</sequence>
<evidence type="ECO:0000256" key="2">
    <source>
        <dbReference type="ARBA" id="ARBA00022692"/>
    </source>
</evidence>
<evidence type="ECO:0000259" key="6">
    <source>
        <dbReference type="Pfam" id="PF04893"/>
    </source>
</evidence>
<name>A0ABN0ZD29_9ACTN</name>
<keyword evidence="8" id="KW-1185">Reference proteome</keyword>
<feature type="transmembrane region" description="Helical" evidence="5">
    <location>
        <begin position="148"/>
        <end position="168"/>
    </location>
</feature>
<dbReference type="RefSeq" id="WP_346092554.1">
    <property type="nucleotide sequence ID" value="NZ_BAAABY010000003.1"/>
</dbReference>
<feature type="transmembrane region" description="Helical" evidence="5">
    <location>
        <begin position="82"/>
        <end position="108"/>
    </location>
</feature>
<comment type="caution">
    <text evidence="7">The sequence shown here is derived from an EMBL/GenBank/DDBJ whole genome shotgun (WGS) entry which is preliminary data.</text>
</comment>
<feature type="transmembrane region" description="Helical" evidence="5">
    <location>
        <begin position="51"/>
        <end position="70"/>
    </location>
</feature>
<evidence type="ECO:0000313" key="8">
    <source>
        <dbReference type="Proteomes" id="UP001500909"/>
    </source>
</evidence>
<dbReference type="Pfam" id="PF04893">
    <property type="entry name" value="Yip1"/>
    <property type="match status" value="1"/>
</dbReference>
<feature type="transmembrane region" description="Helical" evidence="5">
    <location>
        <begin position="120"/>
        <end position="142"/>
    </location>
</feature>
<evidence type="ECO:0000256" key="3">
    <source>
        <dbReference type="ARBA" id="ARBA00022989"/>
    </source>
</evidence>
<keyword evidence="3 5" id="KW-1133">Transmembrane helix</keyword>
<organism evidence="7 8">
    <name type="scientific">Streptomyces olivaceiscleroticus</name>
    <dbReference type="NCBI Taxonomy" id="68245"/>
    <lineage>
        <taxon>Bacteria</taxon>
        <taxon>Bacillati</taxon>
        <taxon>Actinomycetota</taxon>
        <taxon>Actinomycetes</taxon>
        <taxon>Kitasatosporales</taxon>
        <taxon>Streptomycetaceae</taxon>
        <taxon>Streptomyces</taxon>
    </lineage>
</organism>
<evidence type="ECO:0000313" key="7">
    <source>
        <dbReference type="EMBL" id="GAA0443826.1"/>
    </source>
</evidence>
<accession>A0ABN0ZD29</accession>
<evidence type="ECO:0000256" key="5">
    <source>
        <dbReference type="SAM" id="Phobius"/>
    </source>
</evidence>
<dbReference type="InterPro" id="IPR006977">
    <property type="entry name" value="Yip1_dom"/>
</dbReference>
<dbReference type="Proteomes" id="UP001500909">
    <property type="component" value="Unassembled WGS sequence"/>
</dbReference>
<dbReference type="EMBL" id="BAAABY010000003">
    <property type="protein sequence ID" value="GAA0443826.1"/>
    <property type="molecule type" value="Genomic_DNA"/>
</dbReference>
<proteinExistence type="predicted"/>
<protein>
    <recommendedName>
        <fullName evidence="6">Yip1 domain-containing protein</fullName>
    </recommendedName>
</protein>
<reference evidence="7 8" key="1">
    <citation type="journal article" date="2019" name="Int. J. Syst. Evol. Microbiol.">
        <title>The Global Catalogue of Microorganisms (GCM) 10K type strain sequencing project: providing services to taxonomists for standard genome sequencing and annotation.</title>
        <authorList>
            <consortium name="The Broad Institute Genomics Platform"/>
            <consortium name="The Broad Institute Genome Sequencing Center for Infectious Disease"/>
            <person name="Wu L."/>
            <person name="Ma J."/>
        </authorList>
    </citation>
    <scope>NUCLEOTIDE SEQUENCE [LARGE SCALE GENOMIC DNA]</scope>
    <source>
        <strain evidence="7 8">JCM 4805</strain>
    </source>
</reference>
<evidence type="ECO:0000256" key="1">
    <source>
        <dbReference type="ARBA" id="ARBA00004141"/>
    </source>
</evidence>
<comment type="subcellular location">
    <subcellularLocation>
        <location evidence="1">Membrane</location>
        <topology evidence="1">Multi-pass membrane protein</topology>
    </subcellularLocation>
</comment>
<feature type="domain" description="Yip1" evidence="6">
    <location>
        <begin position="31"/>
        <end position="189"/>
    </location>
</feature>